<organism evidence="2 3">
    <name type="scientific">Streptomyces guryensis</name>
    <dbReference type="NCBI Taxonomy" id="2886947"/>
    <lineage>
        <taxon>Bacteria</taxon>
        <taxon>Bacillati</taxon>
        <taxon>Actinomycetota</taxon>
        <taxon>Actinomycetes</taxon>
        <taxon>Kitasatosporales</taxon>
        <taxon>Streptomycetaceae</taxon>
        <taxon>Streptomyces</taxon>
    </lineage>
</organism>
<accession>A0A9Q3VK61</accession>
<dbReference type="EMBL" id="JAJSBI010000007">
    <property type="protein sequence ID" value="MCD9875328.1"/>
    <property type="molecule type" value="Genomic_DNA"/>
</dbReference>
<keyword evidence="1" id="KW-0472">Membrane</keyword>
<gene>
    <name evidence="2" type="ORF">LJ657_16945</name>
</gene>
<feature type="transmembrane region" description="Helical" evidence="1">
    <location>
        <begin position="38"/>
        <end position="60"/>
    </location>
</feature>
<evidence type="ECO:0000256" key="1">
    <source>
        <dbReference type="SAM" id="Phobius"/>
    </source>
</evidence>
<dbReference type="AlphaFoldDB" id="A0A9Q3VK61"/>
<dbReference type="RefSeq" id="WP_232649441.1">
    <property type="nucleotide sequence ID" value="NZ_JAJSBI010000007.1"/>
</dbReference>
<comment type="caution">
    <text evidence="2">The sequence shown here is derived from an EMBL/GenBank/DDBJ whole genome shotgun (WGS) entry which is preliminary data.</text>
</comment>
<keyword evidence="1" id="KW-1133">Transmembrane helix</keyword>
<reference evidence="2" key="1">
    <citation type="submission" date="2021-12" db="EMBL/GenBank/DDBJ databases">
        <authorList>
            <person name="Lee J.-H."/>
            <person name="Kim S.-B."/>
        </authorList>
    </citation>
    <scope>NUCLEOTIDE SEQUENCE</scope>
    <source>
        <strain evidence="2">NR30</strain>
    </source>
</reference>
<evidence type="ECO:0000313" key="3">
    <source>
        <dbReference type="Proteomes" id="UP001108029"/>
    </source>
</evidence>
<protein>
    <submittedName>
        <fullName evidence="2">Uncharacterized protein</fullName>
    </submittedName>
</protein>
<name>A0A9Q3VK61_9ACTN</name>
<sequence>MESGPAILAGGVFALFGGALLTWTVTRVRHGEPVAHGVNPVASAALASLASVIMLALGTWCLTRV</sequence>
<keyword evidence="3" id="KW-1185">Reference proteome</keyword>
<evidence type="ECO:0000313" key="2">
    <source>
        <dbReference type="EMBL" id="MCD9875328.1"/>
    </source>
</evidence>
<proteinExistence type="predicted"/>
<feature type="transmembrane region" description="Helical" evidence="1">
    <location>
        <begin position="6"/>
        <end position="26"/>
    </location>
</feature>
<keyword evidence="1" id="KW-0812">Transmembrane</keyword>
<dbReference type="Proteomes" id="UP001108029">
    <property type="component" value="Unassembled WGS sequence"/>
</dbReference>